<name>A0A840UB63_9GAMM</name>
<dbReference type="InterPro" id="IPR005467">
    <property type="entry name" value="His_kinase_dom"/>
</dbReference>
<keyword evidence="8" id="KW-0472">Membrane</keyword>
<evidence type="ECO:0000313" key="11">
    <source>
        <dbReference type="EMBL" id="MBB5320500.1"/>
    </source>
</evidence>
<dbReference type="SMART" id="SM00304">
    <property type="entry name" value="HAMP"/>
    <property type="match status" value="1"/>
</dbReference>
<dbReference type="CDD" id="cd00082">
    <property type="entry name" value="HisKA"/>
    <property type="match status" value="1"/>
</dbReference>
<proteinExistence type="predicted"/>
<protein>
    <recommendedName>
        <fullName evidence="3">histidine kinase</fullName>
        <ecNumber evidence="3">2.7.13.3</ecNumber>
    </recommendedName>
</protein>
<dbReference type="SUPFAM" id="SSF47384">
    <property type="entry name" value="Homodimeric domain of signal transducing histidine kinase"/>
    <property type="match status" value="1"/>
</dbReference>
<dbReference type="InterPro" id="IPR036890">
    <property type="entry name" value="HATPase_C_sf"/>
</dbReference>
<dbReference type="PANTHER" id="PTHR45339">
    <property type="entry name" value="HYBRID SIGNAL TRANSDUCTION HISTIDINE KINASE J"/>
    <property type="match status" value="1"/>
</dbReference>
<dbReference type="InterPro" id="IPR003594">
    <property type="entry name" value="HATPase_dom"/>
</dbReference>
<feature type="domain" description="HAMP" evidence="10">
    <location>
        <begin position="194"/>
        <end position="247"/>
    </location>
</feature>
<evidence type="ECO:0000256" key="6">
    <source>
        <dbReference type="ARBA" id="ARBA00022777"/>
    </source>
</evidence>
<keyword evidence="8" id="KW-0812">Transmembrane</keyword>
<dbReference type="PANTHER" id="PTHR45339:SF5">
    <property type="entry name" value="HISTIDINE KINASE"/>
    <property type="match status" value="1"/>
</dbReference>
<dbReference type="Gene3D" id="1.10.287.130">
    <property type="match status" value="1"/>
</dbReference>
<evidence type="ECO:0000256" key="2">
    <source>
        <dbReference type="ARBA" id="ARBA00004370"/>
    </source>
</evidence>
<feature type="transmembrane region" description="Helical" evidence="8">
    <location>
        <begin position="12"/>
        <end position="35"/>
    </location>
</feature>
<keyword evidence="6 11" id="KW-0418">Kinase</keyword>
<dbReference type="PROSITE" id="PS50885">
    <property type="entry name" value="HAMP"/>
    <property type="match status" value="1"/>
</dbReference>
<dbReference type="Pfam" id="PF00512">
    <property type="entry name" value="HisKA"/>
    <property type="match status" value="1"/>
</dbReference>
<sequence>MNPVTRKTDLRLSTWLLMLGALPSVVMFITLMVFFTSARLQDARDNLESSSQLLADSLAPVLEYAVVSGNTGALEQILEKSLYRSDATWIRVTDVTGDEVGAISRDSTPRQSRRSGFNIYSAEILQEPLKFPADGALFNSQWTAGDSALRVGTVEVGVDSGVLTSRRAEILWSSLIVGGVVLVFAVILVQHFLGNTLNPVRQLSTRVTRLIQGDYREQPAYQSTAREIREIQEQLNELAGHLHRTESDRERTLRLSETAREKAENASEAKSEFLTVISDELRTPLQGVYGILELVSREPLTKRQRDYLGTARQSTEDLLTVISDIVEYAGVDGIASGIKPQAFDLRSLLDNCTASFRLAAEHKEMALEILFAGNWPQPAMVQGDPARLRQVFAGFLNNALSFSNQGVIRIRAHLIAVDDEQVHLTCSIDGTSIGPGADGPVRSNALSLSVLQHLVELMGGYVQVGGDGAPEAHVRFELTFLRADGTSNAPDHDE</sequence>
<keyword evidence="8" id="KW-1133">Transmembrane helix</keyword>
<dbReference type="SUPFAM" id="SSF55874">
    <property type="entry name" value="ATPase domain of HSP90 chaperone/DNA topoisomerase II/histidine kinase"/>
    <property type="match status" value="1"/>
</dbReference>
<dbReference type="SMART" id="SM00387">
    <property type="entry name" value="HATPase_c"/>
    <property type="match status" value="1"/>
</dbReference>
<dbReference type="RefSeq" id="WP_183700352.1">
    <property type="nucleotide sequence ID" value="NZ_JACHFE010000002.1"/>
</dbReference>
<dbReference type="Pfam" id="PF02518">
    <property type="entry name" value="HATPase_c"/>
    <property type="match status" value="1"/>
</dbReference>
<dbReference type="GO" id="GO:0016020">
    <property type="term" value="C:membrane"/>
    <property type="evidence" value="ECO:0007669"/>
    <property type="project" value="UniProtKB-SubCell"/>
</dbReference>
<evidence type="ECO:0000313" key="12">
    <source>
        <dbReference type="Proteomes" id="UP000591735"/>
    </source>
</evidence>
<dbReference type="Gene3D" id="3.30.565.10">
    <property type="entry name" value="Histidine kinase-like ATPase, C-terminal domain"/>
    <property type="match status" value="1"/>
</dbReference>
<dbReference type="Proteomes" id="UP000591735">
    <property type="component" value="Unassembled WGS sequence"/>
</dbReference>
<evidence type="ECO:0000256" key="5">
    <source>
        <dbReference type="ARBA" id="ARBA00022679"/>
    </source>
</evidence>
<keyword evidence="4" id="KW-0597">Phosphoprotein</keyword>
<dbReference type="InterPro" id="IPR036097">
    <property type="entry name" value="HisK_dim/P_sf"/>
</dbReference>
<accession>A0A840UB63</accession>
<keyword evidence="5" id="KW-0808">Transferase</keyword>
<dbReference type="InterPro" id="IPR003660">
    <property type="entry name" value="HAMP_dom"/>
</dbReference>
<evidence type="ECO:0000256" key="1">
    <source>
        <dbReference type="ARBA" id="ARBA00000085"/>
    </source>
</evidence>
<comment type="caution">
    <text evidence="11">The sequence shown here is derived from an EMBL/GenBank/DDBJ whole genome shotgun (WGS) entry which is preliminary data.</text>
</comment>
<dbReference type="PROSITE" id="PS50109">
    <property type="entry name" value="HIS_KIN"/>
    <property type="match status" value="1"/>
</dbReference>
<comment type="catalytic activity">
    <reaction evidence="1">
        <text>ATP + protein L-histidine = ADP + protein N-phospho-L-histidine.</text>
        <dbReference type="EC" id="2.7.13.3"/>
    </reaction>
</comment>
<evidence type="ECO:0000259" key="10">
    <source>
        <dbReference type="PROSITE" id="PS50885"/>
    </source>
</evidence>
<dbReference type="SMART" id="SM00388">
    <property type="entry name" value="HisKA"/>
    <property type="match status" value="1"/>
</dbReference>
<feature type="transmembrane region" description="Helical" evidence="8">
    <location>
        <begin position="170"/>
        <end position="193"/>
    </location>
</feature>
<organism evidence="11 12">
    <name type="scientific">Marinobacter oulmenensis</name>
    <dbReference type="NCBI Taxonomy" id="643747"/>
    <lineage>
        <taxon>Bacteria</taxon>
        <taxon>Pseudomonadati</taxon>
        <taxon>Pseudomonadota</taxon>
        <taxon>Gammaproteobacteria</taxon>
        <taxon>Pseudomonadales</taxon>
        <taxon>Marinobacteraceae</taxon>
        <taxon>Marinobacter</taxon>
    </lineage>
</organism>
<gene>
    <name evidence="11" type="ORF">HNR38_000972</name>
</gene>
<evidence type="ECO:0000256" key="7">
    <source>
        <dbReference type="SAM" id="Coils"/>
    </source>
</evidence>
<dbReference type="GO" id="GO:0000155">
    <property type="term" value="F:phosphorelay sensor kinase activity"/>
    <property type="evidence" value="ECO:0007669"/>
    <property type="project" value="InterPro"/>
</dbReference>
<evidence type="ECO:0000256" key="8">
    <source>
        <dbReference type="SAM" id="Phobius"/>
    </source>
</evidence>
<dbReference type="Gene3D" id="6.10.340.10">
    <property type="match status" value="1"/>
</dbReference>
<evidence type="ECO:0000256" key="3">
    <source>
        <dbReference type="ARBA" id="ARBA00012438"/>
    </source>
</evidence>
<evidence type="ECO:0000256" key="4">
    <source>
        <dbReference type="ARBA" id="ARBA00022553"/>
    </source>
</evidence>
<evidence type="ECO:0000259" key="9">
    <source>
        <dbReference type="PROSITE" id="PS50109"/>
    </source>
</evidence>
<reference evidence="11 12" key="1">
    <citation type="submission" date="2020-08" db="EMBL/GenBank/DDBJ databases">
        <title>Genomic Encyclopedia of Type Strains, Phase IV (KMG-IV): sequencing the most valuable type-strain genomes for metagenomic binning, comparative biology and taxonomic classification.</title>
        <authorList>
            <person name="Goeker M."/>
        </authorList>
    </citation>
    <scope>NUCLEOTIDE SEQUENCE [LARGE SCALE GENOMIC DNA]</scope>
    <source>
        <strain evidence="11 12">DSM 22359</strain>
    </source>
</reference>
<dbReference type="EC" id="2.7.13.3" evidence="3"/>
<dbReference type="EMBL" id="JACHFE010000002">
    <property type="protein sequence ID" value="MBB5320500.1"/>
    <property type="molecule type" value="Genomic_DNA"/>
</dbReference>
<feature type="coiled-coil region" evidence="7">
    <location>
        <begin position="221"/>
        <end position="248"/>
    </location>
</feature>
<comment type="subcellular location">
    <subcellularLocation>
        <location evidence="2">Membrane</location>
    </subcellularLocation>
</comment>
<keyword evidence="12" id="KW-1185">Reference proteome</keyword>
<dbReference type="AlphaFoldDB" id="A0A840UB63"/>
<dbReference type="InterPro" id="IPR003661">
    <property type="entry name" value="HisK_dim/P_dom"/>
</dbReference>
<feature type="domain" description="Histidine kinase" evidence="9">
    <location>
        <begin position="276"/>
        <end position="482"/>
    </location>
</feature>
<keyword evidence="7" id="KW-0175">Coiled coil</keyword>